<evidence type="ECO:0000313" key="2">
    <source>
        <dbReference type="Proteomes" id="UP001056778"/>
    </source>
</evidence>
<proteinExistence type="predicted"/>
<comment type="caution">
    <text evidence="1">The sequence shown here is derived from an EMBL/GenBank/DDBJ whole genome shotgun (WGS) entry which is preliminary data.</text>
</comment>
<reference evidence="1" key="1">
    <citation type="submission" date="2022-04" db="EMBL/GenBank/DDBJ databases">
        <title>Chromosome-scale genome assembly of Holotrichia oblita Faldermann.</title>
        <authorList>
            <person name="Rongchong L."/>
        </authorList>
    </citation>
    <scope>NUCLEOTIDE SEQUENCE</scope>
    <source>
        <strain evidence="1">81SQS9</strain>
    </source>
</reference>
<gene>
    <name evidence="1" type="ORF">MML48_3g00019594</name>
</gene>
<keyword evidence="1" id="KW-0255">Endonuclease</keyword>
<dbReference type="EMBL" id="CM043017">
    <property type="protein sequence ID" value="KAI4464966.1"/>
    <property type="molecule type" value="Genomic_DNA"/>
</dbReference>
<organism evidence="1 2">
    <name type="scientific">Holotrichia oblita</name>
    <name type="common">Chafer beetle</name>
    <dbReference type="NCBI Taxonomy" id="644536"/>
    <lineage>
        <taxon>Eukaryota</taxon>
        <taxon>Metazoa</taxon>
        <taxon>Ecdysozoa</taxon>
        <taxon>Arthropoda</taxon>
        <taxon>Hexapoda</taxon>
        <taxon>Insecta</taxon>
        <taxon>Pterygota</taxon>
        <taxon>Neoptera</taxon>
        <taxon>Endopterygota</taxon>
        <taxon>Coleoptera</taxon>
        <taxon>Polyphaga</taxon>
        <taxon>Scarabaeiformia</taxon>
        <taxon>Scarabaeidae</taxon>
        <taxon>Melolonthinae</taxon>
        <taxon>Holotrichia</taxon>
    </lineage>
</organism>
<accession>A0ACB9TDT4</accession>
<keyword evidence="1" id="KW-0378">Hydrolase</keyword>
<keyword evidence="1" id="KW-0540">Nuclease</keyword>
<evidence type="ECO:0000313" key="1">
    <source>
        <dbReference type="EMBL" id="KAI4464966.1"/>
    </source>
</evidence>
<protein>
    <submittedName>
        <fullName evidence="1">Dde superfamily endonuclease</fullName>
    </submittedName>
</protein>
<dbReference type="Proteomes" id="UP001056778">
    <property type="component" value="Chromosome 3"/>
</dbReference>
<name>A0ACB9TDT4_HOLOL</name>
<keyword evidence="2" id="KW-1185">Reference proteome</keyword>
<sequence length="127" mass="13997">MITAIVYILGDSAYPCKTYLMAPILHPANDGGTRYNNAQTKTRNCLERCFGIWKQRFSALAIGLRVSKQAALTAIVAAAVLQNLAVDEGLEVPEPEVAFLENVVLEEAANIIGDGNIHRQYLVRNYF</sequence>